<dbReference type="Proteomes" id="UP000830115">
    <property type="component" value="Chromosome"/>
</dbReference>
<dbReference type="RefSeq" id="WP_248863313.1">
    <property type="nucleotide sequence ID" value="NZ_CP086322.1"/>
</dbReference>
<keyword evidence="2" id="KW-0812">Transmembrane</keyword>
<protein>
    <recommendedName>
        <fullName evidence="5">Secreted protein</fullName>
    </recommendedName>
</protein>
<dbReference type="EMBL" id="CP086322">
    <property type="protein sequence ID" value="UQA92452.1"/>
    <property type="molecule type" value="Genomic_DNA"/>
</dbReference>
<organism evidence="3 4">
    <name type="scientific">Streptomyces halobius</name>
    <dbReference type="NCBI Taxonomy" id="2879846"/>
    <lineage>
        <taxon>Bacteria</taxon>
        <taxon>Bacillati</taxon>
        <taxon>Actinomycetota</taxon>
        <taxon>Actinomycetes</taxon>
        <taxon>Kitasatosporales</taxon>
        <taxon>Streptomycetaceae</taxon>
        <taxon>Streptomyces</taxon>
    </lineage>
</organism>
<keyword evidence="2" id="KW-0472">Membrane</keyword>
<evidence type="ECO:0000256" key="2">
    <source>
        <dbReference type="SAM" id="Phobius"/>
    </source>
</evidence>
<accession>A0ABY4M4R2</accession>
<sequence>MKVTGGPAFLVAVAVTVTVTGVSRPPDVISGPPDVVSGPPDPVSGVLVAGDFVVMGFVVGGSCARRAEKSSGGQSDGGGYDAYSHQ</sequence>
<feature type="transmembrane region" description="Helical" evidence="2">
    <location>
        <begin position="45"/>
        <end position="64"/>
    </location>
</feature>
<keyword evidence="4" id="KW-1185">Reference proteome</keyword>
<reference evidence="3" key="1">
    <citation type="submission" date="2021-10" db="EMBL/GenBank/DDBJ databases">
        <title>Streptomyces nigrumlapis sp.nov.,an antimicrobial producing actinobacterium isolated from Black Gobi rocks.</title>
        <authorList>
            <person name="Wen Y."/>
            <person name="Zhang W."/>
            <person name="Liu X.G."/>
        </authorList>
    </citation>
    <scope>NUCLEOTIDE SEQUENCE</scope>
    <source>
        <strain evidence="3">ST13-2-2</strain>
    </source>
</reference>
<keyword evidence="2" id="KW-1133">Transmembrane helix</keyword>
<feature type="region of interest" description="Disordered" evidence="1">
    <location>
        <begin position="66"/>
        <end position="86"/>
    </location>
</feature>
<evidence type="ECO:0008006" key="5">
    <source>
        <dbReference type="Google" id="ProtNLM"/>
    </source>
</evidence>
<evidence type="ECO:0000256" key="1">
    <source>
        <dbReference type="SAM" id="MobiDB-lite"/>
    </source>
</evidence>
<evidence type="ECO:0000313" key="3">
    <source>
        <dbReference type="EMBL" id="UQA92452.1"/>
    </source>
</evidence>
<gene>
    <name evidence="3" type="ORF">K9S39_11935</name>
</gene>
<name>A0ABY4M4R2_9ACTN</name>
<evidence type="ECO:0000313" key="4">
    <source>
        <dbReference type="Proteomes" id="UP000830115"/>
    </source>
</evidence>
<proteinExistence type="predicted"/>